<dbReference type="SUPFAM" id="SSF52283">
    <property type="entry name" value="Formate/glycerate dehydrogenase catalytic domain-like"/>
    <property type="match status" value="1"/>
</dbReference>
<dbReference type="InterPro" id="IPR006139">
    <property type="entry name" value="D-isomer_2_OHA_DH_cat_dom"/>
</dbReference>
<dbReference type="InterPro" id="IPR036291">
    <property type="entry name" value="NAD(P)-bd_dom_sf"/>
</dbReference>
<evidence type="ECO:0000256" key="3">
    <source>
        <dbReference type="ARBA" id="ARBA00023027"/>
    </source>
</evidence>
<evidence type="ECO:0000259" key="5">
    <source>
        <dbReference type="Pfam" id="PF00389"/>
    </source>
</evidence>
<sequence length="339" mass="36542">MKVAVFSTKSYDRQFLEAANATYGHELVFFEPRLTADTAPLAVGFEAICAFVNDHLDALAIATLAQVGVRLIALRSAGFNHVDLVAARSHGMTIVRVPAYSPYAVAEHTVGLILSLNRNIHRAYNRVREGNFALDGLLGFDLYGRTVGIVGTGKIGALVAGILRGFGCRLLAYDLAPNPDCVAIGVEYVPLPDLFGASDIITLHCPLLPSTHHIINEVSLGLMKVGVMLINTSRGALIDTQAAIAALKSGKIGYLGLDVYEQEEELFFENLSDRVITDDVFQRLLTFPNVLITGHQAFFTANALQNIAETTLGNISDFEQGRPCPNTVSVERLRTSGAG</sequence>
<evidence type="ECO:0000256" key="1">
    <source>
        <dbReference type="ARBA" id="ARBA00005854"/>
    </source>
</evidence>
<feature type="domain" description="D-isomer specific 2-hydroxyacid dehydrogenase NAD-binding" evidence="6">
    <location>
        <begin position="110"/>
        <end position="297"/>
    </location>
</feature>
<accession>A0A7C3VP42</accession>
<evidence type="ECO:0000256" key="2">
    <source>
        <dbReference type="ARBA" id="ARBA00023002"/>
    </source>
</evidence>
<evidence type="ECO:0000256" key="4">
    <source>
        <dbReference type="RuleBase" id="RU003719"/>
    </source>
</evidence>
<feature type="domain" description="D-isomer specific 2-hydroxyacid dehydrogenase catalytic" evidence="5">
    <location>
        <begin position="3"/>
        <end position="328"/>
    </location>
</feature>
<name>A0A7C3VP42_9CYAN</name>
<dbReference type="CDD" id="cd12183">
    <property type="entry name" value="LDH_like_2"/>
    <property type="match status" value="1"/>
</dbReference>
<dbReference type="Pfam" id="PF00389">
    <property type="entry name" value="2-Hacid_dh"/>
    <property type="match status" value="1"/>
</dbReference>
<dbReference type="PANTHER" id="PTHR43026:SF1">
    <property type="entry name" value="2-HYDROXYACID DEHYDROGENASE HOMOLOG 1-RELATED"/>
    <property type="match status" value="1"/>
</dbReference>
<keyword evidence="3" id="KW-0520">NAD</keyword>
<dbReference type="PROSITE" id="PS00670">
    <property type="entry name" value="D_2_HYDROXYACID_DH_2"/>
    <property type="match status" value="1"/>
</dbReference>
<dbReference type="InterPro" id="IPR058205">
    <property type="entry name" value="D-LDH-like"/>
</dbReference>
<dbReference type="Pfam" id="PF02826">
    <property type="entry name" value="2-Hacid_dh_C"/>
    <property type="match status" value="1"/>
</dbReference>
<dbReference type="InterPro" id="IPR006140">
    <property type="entry name" value="D-isomer_DH_NAD-bd"/>
</dbReference>
<dbReference type="Gene3D" id="3.40.50.720">
    <property type="entry name" value="NAD(P)-binding Rossmann-like Domain"/>
    <property type="match status" value="2"/>
</dbReference>
<organism evidence="7">
    <name type="scientific">Planktothricoides sp. SpSt-374</name>
    <dbReference type="NCBI Taxonomy" id="2282167"/>
    <lineage>
        <taxon>Bacteria</taxon>
        <taxon>Bacillati</taxon>
        <taxon>Cyanobacteriota</taxon>
        <taxon>Cyanophyceae</taxon>
        <taxon>Oscillatoriophycideae</taxon>
        <taxon>Oscillatoriales</taxon>
        <taxon>Oscillatoriaceae</taxon>
        <taxon>Planktothricoides</taxon>
    </lineage>
</organism>
<keyword evidence="2 4" id="KW-0560">Oxidoreductase</keyword>
<dbReference type="PROSITE" id="PS00671">
    <property type="entry name" value="D_2_HYDROXYACID_DH_3"/>
    <property type="match status" value="1"/>
</dbReference>
<evidence type="ECO:0000259" key="6">
    <source>
        <dbReference type="Pfam" id="PF02826"/>
    </source>
</evidence>
<protein>
    <submittedName>
        <fullName evidence="7">2-hydroxyacid dehydrogenase</fullName>
    </submittedName>
</protein>
<dbReference type="InterPro" id="IPR029753">
    <property type="entry name" value="D-isomer_DH_CS"/>
</dbReference>
<dbReference type="GO" id="GO:0008720">
    <property type="term" value="F:D-lactate dehydrogenase (NAD+) activity"/>
    <property type="evidence" value="ECO:0007669"/>
    <property type="project" value="TreeGrafter"/>
</dbReference>
<comment type="similarity">
    <text evidence="1 4">Belongs to the D-isomer specific 2-hydroxyacid dehydrogenase family.</text>
</comment>
<gene>
    <name evidence="7" type="ORF">ENR15_18955</name>
</gene>
<dbReference type="PANTHER" id="PTHR43026">
    <property type="entry name" value="2-HYDROXYACID DEHYDROGENASE HOMOLOG 1-RELATED"/>
    <property type="match status" value="1"/>
</dbReference>
<dbReference type="EMBL" id="DSPX01000195">
    <property type="protein sequence ID" value="HGG02658.1"/>
    <property type="molecule type" value="Genomic_DNA"/>
</dbReference>
<dbReference type="GO" id="GO:0051287">
    <property type="term" value="F:NAD binding"/>
    <property type="evidence" value="ECO:0007669"/>
    <property type="project" value="InterPro"/>
</dbReference>
<evidence type="ECO:0000313" key="7">
    <source>
        <dbReference type="EMBL" id="HGG02658.1"/>
    </source>
</evidence>
<dbReference type="PROSITE" id="PS00065">
    <property type="entry name" value="D_2_HYDROXYACID_DH_1"/>
    <property type="match status" value="1"/>
</dbReference>
<dbReference type="AlphaFoldDB" id="A0A7C3VP42"/>
<proteinExistence type="inferred from homology"/>
<comment type="caution">
    <text evidence="7">The sequence shown here is derived from an EMBL/GenBank/DDBJ whole genome shotgun (WGS) entry which is preliminary data.</text>
</comment>
<dbReference type="InterPro" id="IPR029752">
    <property type="entry name" value="D-isomer_DH_CS1"/>
</dbReference>
<dbReference type="SUPFAM" id="SSF51735">
    <property type="entry name" value="NAD(P)-binding Rossmann-fold domains"/>
    <property type="match status" value="1"/>
</dbReference>
<reference evidence="7" key="1">
    <citation type="journal article" date="2020" name="mSystems">
        <title>Genome- and Community-Level Interaction Insights into Carbon Utilization and Element Cycling Functions of Hydrothermarchaeota in Hydrothermal Sediment.</title>
        <authorList>
            <person name="Zhou Z."/>
            <person name="Liu Y."/>
            <person name="Xu W."/>
            <person name="Pan J."/>
            <person name="Luo Z.H."/>
            <person name="Li M."/>
        </authorList>
    </citation>
    <scope>NUCLEOTIDE SEQUENCE [LARGE SCALE GENOMIC DNA]</scope>
    <source>
        <strain evidence="7">SpSt-374</strain>
    </source>
</reference>